<evidence type="ECO:0000313" key="2">
    <source>
        <dbReference type="EMBL" id="QMU97093.1"/>
    </source>
</evidence>
<reference evidence="2 3" key="1">
    <citation type="journal article" date="2020" name="Front. Microbiol.">
        <title>Design of Bacterial Strain-Specific qPCR Assays Using NGS Data and Publicly Available Resources and Its Application to Track Biocontrol Strains.</title>
        <authorList>
            <person name="Hernandez I."/>
            <person name="Sant C."/>
            <person name="Martinez R."/>
            <person name="Fernandez C."/>
        </authorList>
    </citation>
    <scope>NUCLEOTIDE SEQUENCE [LARGE SCALE GENOMIC DNA]</scope>
    <source>
        <strain evidence="2 3">B24</strain>
    </source>
</reference>
<keyword evidence="1" id="KW-0472">Membrane</keyword>
<dbReference type="AlphaFoldDB" id="A0A7D7WH55"/>
<evidence type="ECO:0000313" key="3">
    <source>
        <dbReference type="Proteomes" id="UP000515708"/>
    </source>
</evidence>
<accession>A0A7D7WH55</accession>
<protein>
    <submittedName>
        <fullName evidence="2">Uncharacterized protein</fullName>
    </submittedName>
</protein>
<feature type="transmembrane region" description="Helical" evidence="1">
    <location>
        <begin position="47"/>
        <end position="72"/>
    </location>
</feature>
<keyword evidence="1" id="KW-1133">Transmembrane helix</keyword>
<evidence type="ECO:0000256" key="1">
    <source>
        <dbReference type="SAM" id="Phobius"/>
    </source>
</evidence>
<keyword evidence="1" id="KW-0812">Transmembrane</keyword>
<dbReference type="RefSeq" id="WP_182256224.1">
    <property type="nucleotide sequence ID" value="NZ_CP043732.1"/>
</dbReference>
<dbReference type="EMBL" id="CP043732">
    <property type="protein sequence ID" value="QMU97093.1"/>
    <property type="molecule type" value="Genomic_DNA"/>
</dbReference>
<feature type="transmembrane region" description="Helical" evidence="1">
    <location>
        <begin position="7"/>
        <end position="27"/>
    </location>
</feature>
<feature type="transmembrane region" description="Helical" evidence="1">
    <location>
        <begin position="121"/>
        <end position="138"/>
    </location>
</feature>
<proteinExistence type="predicted"/>
<sequence>MRILLGVVVLISPVLLIVYLIGSLILSGGQVGSAKGPMWGVVIPYPLFVVSTMQLVVVGSLSVALAIAVAVTTRLADIPRVNRLIGPTVASVICAFGWALATPENPMRFNDGVIGTQWHTSVFSIVALGILLFGMRVARSREPARSDQGGIR</sequence>
<dbReference type="Proteomes" id="UP000515708">
    <property type="component" value="Chromosome"/>
</dbReference>
<feature type="transmembrane region" description="Helical" evidence="1">
    <location>
        <begin position="84"/>
        <end position="101"/>
    </location>
</feature>
<organism evidence="2 3">
    <name type="scientific">Microbacterium esteraromaticum</name>
    <dbReference type="NCBI Taxonomy" id="57043"/>
    <lineage>
        <taxon>Bacteria</taxon>
        <taxon>Bacillati</taxon>
        <taxon>Actinomycetota</taxon>
        <taxon>Actinomycetes</taxon>
        <taxon>Micrococcales</taxon>
        <taxon>Microbacteriaceae</taxon>
        <taxon>Microbacterium</taxon>
    </lineage>
</organism>
<gene>
    <name evidence="2" type="ORF">FVO59_07530</name>
</gene>
<name>A0A7D7WH55_9MICO</name>